<dbReference type="InterPro" id="IPR036410">
    <property type="entry name" value="HSP_DnaJ_Cys-rich_dom_sf"/>
</dbReference>
<name>A0A1H3EKC2_9PSED</name>
<sequence>MRRQPGPDARLALRAVRECDACQGNGWVKGIFHQMECAGCDGGGLVDRASGEKIEAQELILLLRMRLNRAMQIVRLYEQTQPAGPAADYGGRDNKHHRGGGNWTGD</sequence>
<evidence type="ECO:0000256" key="1">
    <source>
        <dbReference type="SAM" id="MobiDB-lite"/>
    </source>
</evidence>
<gene>
    <name evidence="2" type="ORF">SAMN05216287_3763</name>
</gene>
<reference evidence="3" key="1">
    <citation type="submission" date="2016-10" db="EMBL/GenBank/DDBJ databases">
        <authorList>
            <person name="Varghese N."/>
            <person name="Submissions S."/>
        </authorList>
    </citation>
    <scope>NUCLEOTIDE SEQUENCE [LARGE SCALE GENOMIC DNA]</scope>
    <source>
        <strain evidence="3">NRRL B-59562</strain>
    </source>
</reference>
<dbReference type="OrthoDB" id="7031870at2"/>
<dbReference type="Proteomes" id="UP000243778">
    <property type="component" value="Unassembled WGS sequence"/>
</dbReference>
<evidence type="ECO:0000313" key="3">
    <source>
        <dbReference type="Proteomes" id="UP000243778"/>
    </source>
</evidence>
<feature type="region of interest" description="Disordered" evidence="1">
    <location>
        <begin position="83"/>
        <end position="106"/>
    </location>
</feature>
<dbReference type="RefSeq" id="WP_139210751.1">
    <property type="nucleotide sequence ID" value="NZ_FNNU01000006.1"/>
</dbReference>
<protein>
    <submittedName>
        <fullName evidence="2">Uncharacterized protein</fullName>
    </submittedName>
</protein>
<dbReference type="AlphaFoldDB" id="A0A1H3EKC2"/>
<keyword evidence="3" id="KW-1185">Reference proteome</keyword>
<accession>A0A1H3EKC2</accession>
<proteinExistence type="predicted"/>
<dbReference type="EMBL" id="FNNU01000006">
    <property type="protein sequence ID" value="SDX79222.1"/>
    <property type="molecule type" value="Genomic_DNA"/>
</dbReference>
<evidence type="ECO:0000313" key="2">
    <source>
        <dbReference type="EMBL" id="SDX79222.1"/>
    </source>
</evidence>
<dbReference type="STRING" id="1007099.SAMN05216287_3763"/>
<dbReference type="SUPFAM" id="SSF57938">
    <property type="entry name" value="DnaJ/Hsp40 cysteine-rich domain"/>
    <property type="match status" value="1"/>
</dbReference>
<organism evidence="2 3">
    <name type="scientific">Pseudomonas kuykendallii</name>
    <dbReference type="NCBI Taxonomy" id="1007099"/>
    <lineage>
        <taxon>Bacteria</taxon>
        <taxon>Pseudomonadati</taxon>
        <taxon>Pseudomonadota</taxon>
        <taxon>Gammaproteobacteria</taxon>
        <taxon>Pseudomonadales</taxon>
        <taxon>Pseudomonadaceae</taxon>
        <taxon>Pseudomonas</taxon>
    </lineage>
</organism>